<organism evidence="3">
    <name type="scientific">freshwater metagenome</name>
    <dbReference type="NCBI Taxonomy" id="449393"/>
    <lineage>
        <taxon>unclassified sequences</taxon>
        <taxon>metagenomes</taxon>
        <taxon>ecological metagenomes</taxon>
    </lineage>
</organism>
<dbReference type="InterPro" id="IPR018647">
    <property type="entry name" value="SLFN_3-like_DNA/RNA_helicase"/>
</dbReference>
<gene>
    <name evidence="3" type="ORF">UFOPK4061_00385</name>
</gene>
<reference evidence="3" key="1">
    <citation type="submission" date="2020-05" db="EMBL/GenBank/DDBJ databases">
        <authorList>
            <person name="Chiriac C."/>
            <person name="Salcher M."/>
            <person name="Ghai R."/>
            <person name="Kavagutti S V."/>
        </authorList>
    </citation>
    <scope>NUCLEOTIDE SEQUENCE</scope>
</reference>
<proteinExistence type="predicted"/>
<accession>A0A6J7PGW1</accession>
<name>A0A6J7PGW1_9ZZZZ</name>
<feature type="region of interest" description="Disordered" evidence="1">
    <location>
        <begin position="176"/>
        <end position="195"/>
    </location>
</feature>
<protein>
    <submittedName>
        <fullName evidence="3">Unannotated protein</fullName>
    </submittedName>
</protein>
<evidence type="ECO:0000313" key="3">
    <source>
        <dbReference type="EMBL" id="CAB5002413.1"/>
    </source>
</evidence>
<dbReference type="EMBL" id="CAFBPD010000050">
    <property type="protein sequence ID" value="CAB5002413.1"/>
    <property type="molecule type" value="Genomic_DNA"/>
</dbReference>
<dbReference type="AlphaFoldDB" id="A0A6J7PGW1"/>
<evidence type="ECO:0000256" key="1">
    <source>
        <dbReference type="SAM" id="MobiDB-lite"/>
    </source>
</evidence>
<evidence type="ECO:0000259" key="2">
    <source>
        <dbReference type="Pfam" id="PF09848"/>
    </source>
</evidence>
<dbReference type="Pfam" id="PF09848">
    <property type="entry name" value="SLFN-g3_helicase"/>
    <property type="match status" value="1"/>
</dbReference>
<feature type="domain" description="Schlafen group 3-like DNA/RNA helicase" evidence="2">
    <location>
        <begin position="2"/>
        <end position="148"/>
    </location>
</feature>
<sequence length="195" mass="21825">MITRDLELAKKWVRERVEHDVADGFRPTSGAFASSKNGRLRAYGLEVGSGSRDEIDWPKWFLDRAPSVHASELLEVAAREFKCQGLELDYALVGWSWDLVWIDQTWRARRLNKSKASWQNLKLDAEYLINAYRVLLTRCRRGMVIWVPEGNGGDPSRDVAGVDDVFEALIAAGVTPLEDGPSPTETPGLASVRPA</sequence>